<dbReference type="Proteomes" id="UP001159427">
    <property type="component" value="Unassembled WGS sequence"/>
</dbReference>
<name>A0ABN8RFK6_9CNID</name>
<evidence type="ECO:0000313" key="3">
    <source>
        <dbReference type="Proteomes" id="UP001159427"/>
    </source>
</evidence>
<evidence type="ECO:0000256" key="1">
    <source>
        <dbReference type="ARBA" id="ARBA00009024"/>
    </source>
</evidence>
<organism evidence="2 3">
    <name type="scientific">Porites evermanni</name>
    <dbReference type="NCBI Taxonomy" id="104178"/>
    <lineage>
        <taxon>Eukaryota</taxon>
        <taxon>Metazoa</taxon>
        <taxon>Cnidaria</taxon>
        <taxon>Anthozoa</taxon>
        <taxon>Hexacorallia</taxon>
        <taxon>Scleractinia</taxon>
        <taxon>Fungiina</taxon>
        <taxon>Poritidae</taxon>
        <taxon>Porites</taxon>
    </lineage>
</organism>
<dbReference type="Pfam" id="PF04749">
    <property type="entry name" value="PLAC8"/>
    <property type="match status" value="1"/>
</dbReference>
<dbReference type="PANTHER" id="PTHR15907">
    <property type="entry name" value="DUF614 FAMILY PROTEIN-RELATED"/>
    <property type="match status" value="1"/>
</dbReference>
<reference evidence="2 3" key="1">
    <citation type="submission" date="2022-05" db="EMBL/GenBank/DDBJ databases">
        <authorList>
            <consortium name="Genoscope - CEA"/>
            <person name="William W."/>
        </authorList>
    </citation>
    <scope>NUCLEOTIDE SEQUENCE [LARGE SCALE GENOMIC DNA]</scope>
</reference>
<accession>A0ABN8RFK6</accession>
<comment type="caution">
    <text evidence="2">The sequence shown here is derived from an EMBL/GenBank/DDBJ whole genome shotgun (WGS) entry which is preliminary data.</text>
</comment>
<proteinExistence type="inferred from homology"/>
<comment type="similarity">
    <text evidence="1">Belongs to the cornifelin family.</text>
</comment>
<dbReference type="NCBIfam" id="TIGR01571">
    <property type="entry name" value="A_thal_Cys_rich"/>
    <property type="match status" value="1"/>
</dbReference>
<sequence length="76" mass="8220">MGLLCPCFQLCSISSRMGEGFAYACCCSQIAPFTLRAKLRAEQGIQGSLCNDAIMISFCGNCVLCQMDRELKAIGK</sequence>
<protein>
    <recommendedName>
        <fullName evidence="4">Cornifelin</fullName>
    </recommendedName>
</protein>
<evidence type="ECO:0008006" key="4">
    <source>
        <dbReference type="Google" id="ProtNLM"/>
    </source>
</evidence>
<gene>
    <name evidence="2" type="ORF">PEVE_00010947</name>
</gene>
<keyword evidence="3" id="KW-1185">Reference proteome</keyword>
<evidence type="ECO:0000313" key="2">
    <source>
        <dbReference type="EMBL" id="CAH3177003.1"/>
    </source>
</evidence>
<dbReference type="InterPro" id="IPR006461">
    <property type="entry name" value="PLAC_motif_containing"/>
</dbReference>
<dbReference type="EMBL" id="CALNXI010001784">
    <property type="protein sequence ID" value="CAH3177003.1"/>
    <property type="molecule type" value="Genomic_DNA"/>
</dbReference>